<keyword evidence="2" id="KW-0472">Membrane</keyword>
<keyword evidence="2" id="KW-1133">Transmembrane helix</keyword>
<evidence type="ECO:0000256" key="1">
    <source>
        <dbReference type="SAM" id="MobiDB-lite"/>
    </source>
</evidence>
<dbReference type="Pfam" id="PF14333">
    <property type="entry name" value="DUF4389"/>
    <property type="match status" value="2"/>
</dbReference>
<sequence>MADAQWSPGRRAGDADEFLPVLDLIEPIRQRRLTVLLRLLLLIPHVIVLFFLEIAAFFTAVFGWFAALVLGRLPEPVFRFLAGVLGYRTRVAASAMLLIDRYPPFALNPPPGFPVQIDVRPTRLNRPAVFFRLILVIPAAIVQSLVTSGWYALAILWWLVTLVLGRMPRPLFQATAATLRYDMRVWAYMSLLSPAYPKRLFGEDALSVPERQGRSATRPLVMSGAAKALLVLFLVLGLVSAITASVTRSSSDDTDTWMGQQSGRVVHPPTGMIGR</sequence>
<proteinExistence type="predicted"/>
<organism evidence="3">
    <name type="scientific">Streptomyces sp. NBC_00008</name>
    <dbReference type="NCBI Taxonomy" id="2903610"/>
    <lineage>
        <taxon>Bacteria</taxon>
        <taxon>Bacillati</taxon>
        <taxon>Actinomycetota</taxon>
        <taxon>Actinomycetes</taxon>
        <taxon>Kitasatosporales</taxon>
        <taxon>Streptomycetaceae</taxon>
        <taxon>Streptomyces</taxon>
    </lineage>
</organism>
<evidence type="ECO:0000313" key="3">
    <source>
        <dbReference type="EMBL" id="WTW73591.1"/>
    </source>
</evidence>
<keyword evidence="2" id="KW-0812">Transmembrane</keyword>
<dbReference type="InterPro" id="IPR025498">
    <property type="entry name" value="DUF4389"/>
</dbReference>
<feature type="transmembrane region" description="Helical" evidence="2">
    <location>
        <begin position="39"/>
        <end position="65"/>
    </location>
</feature>
<feature type="region of interest" description="Disordered" evidence="1">
    <location>
        <begin position="249"/>
        <end position="275"/>
    </location>
</feature>
<accession>A0AAU2W1A7</accession>
<feature type="transmembrane region" description="Helical" evidence="2">
    <location>
        <begin position="228"/>
        <end position="247"/>
    </location>
</feature>
<feature type="transmembrane region" description="Helical" evidence="2">
    <location>
        <begin position="129"/>
        <end position="160"/>
    </location>
</feature>
<dbReference type="EMBL" id="CP108313">
    <property type="protein sequence ID" value="WTW73591.1"/>
    <property type="molecule type" value="Genomic_DNA"/>
</dbReference>
<dbReference type="AlphaFoldDB" id="A0AAU2W1A7"/>
<reference evidence="3" key="1">
    <citation type="submission" date="2022-10" db="EMBL/GenBank/DDBJ databases">
        <title>The complete genomes of actinobacterial strains from the NBC collection.</title>
        <authorList>
            <person name="Joergensen T.S."/>
            <person name="Alvarez Arevalo M."/>
            <person name="Sterndorff E.B."/>
            <person name="Faurdal D."/>
            <person name="Vuksanovic O."/>
            <person name="Mourched A.-S."/>
            <person name="Charusanti P."/>
            <person name="Shaw S."/>
            <person name="Blin K."/>
            <person name="Weber T."/>
        </authorList>
    </citation>
    <scope>NUCLEOTIDE SEQUENCE</scope>
    <source>
        <strain evidence="3">NBC_00008</strain>
    </source>
</reference>
<name>A0AAU2W1A7_9ACTN</name>
<evidence type="ECO:0000256" key="2">
    <source>
        <dbReference type="SAM" id="Phobius"/>
    </source>
</evidence>
<protein>
    <submittedName>
        <fullName evidence="3">DUF4389 domain-containing protein</fullName>
    </submittedName>
</protein>
<gene>
    <name evidence="3" type="ORF">OG398_37800</name>
</gene>